<dbReference type="GO" id="GO:0005737">
    <property type="term" value="C:cytoplasm"/>
    <property type="evidence" value="ECO:0007669"/>
    <property type="project" value="UniProtKB-SubCell"/>
</dbReference>
<dbReference type="FunFam" id="3.30.420.40:FF:000058">
    <property type="entry name" value="Putative actin-related protein 5"/>
    <property type="match status" value="1"/>
</dbReference>
<evidence type="ECO:0000313" key="6">
    <source>
        <dbReference type="EMBL" id="EFA79972.1"/>
    </source>
</evidence>
<dbReference type="EMBL" id="ADBJ01000031">
    <property type="protein sequence ID" value="EFA79972.1"/>
    <property type="molecule type" value="Genomic_DNA"/>
</dbReference>
<evidence type="ECO:0000256" key="5">
    <source>
        <dbReference type="SAM" id="MobiDB-lite"/>
    </source>
</evidence>
<evidence type="ECO:0000256" key="2">
    <source>
        <dbReference type="ARBA" id="ARBA00005665"/>
    </source>
</evidence>
<reference evidence="6 7" key="1">
    <citation type="journal article" date="2011" name="Genome Res.">
        <title>Phylogeny-wide analysis of social amoeba genomes highlights ancient origins for complex intercellular communication.</title>
        <authorList>
            <person name="Heidel A.J."/>
            <person name="Lawal H.M."/>
            <person name="Felder M."/>
            <person name="Schilde C."/>
            <person name="Helps N.R."/>
            <person name="Tunggal B."/>
            <person name="Rivero F."/>
            <person name="John U."/>
            <person name="Schleicher M."/>
            <person name="Eichinger L."/>
            <person name="Platzer M."/>
            <person name="Noegel A.A."/>
            <person name="Schaap P."/>
            <person name="Gloeckner G."/>
        </authorList>
    </citation>
    <scope>NUCLEOTIDE SEQUENCE [LARGE SCALE GENOMIC DNA]</scope>
    <source>
        <strain evidence="7">ATCC 26659 / Pp 5 / PN500</strain>
    </source>
</reference>
<comment type="subcellular location">
    <subcellularLocation>
        <location evidence="1">Cytoplasm</location>
    </subcellularLocation>
</comment>
<dbReference type="Gene3D" id="3.30.420.40">
    <property type="match status" value="4"/>
</dbReference>
<dbReference type="SUPFAM" id="SSF53067">
    <property type="entry name" value="Actin-like ATPase domain"/>
    <property type="match status" value="2"/>
</dbReference>
<dbReference type="GO" id="GO:0005634">
    <property type="term" value="C:nucleus"/>
    <property type="evidence" value="ECO:0007669"/>
    <property type="project" value="UniProtKB-ARBA"/>
</dbReference>
<dbReference type="FunFam" id="3.30.420.40:FF:000187">
    <property type="entry name" value="Actin-related protein 6"/>
    <property type="match status" value="1"/>
</dbReference>
<dbReference type="PANTHER" id="PTHR11937">
    <property type="entry name" value="ACTIN"/>
    <property type="match status" value="1"/>
</dbReference>
<keyword evidence="7" id="KW-1185">Reference proteome</keyword>
<dbReference type="AlphaFoldDB" id="D3BFQ8"/>
<dbReference type="CDD" id="cd10210">
    <property type="entry name" value="ASKHA_NBD_Arp6"/>
    <property type="match status" value="1"/>
</dbReference>
<feature type="compositionally biased region" description="Basic and acidic residues" evidence="5">
    <location>
        <begin position="312"/>
        <end position="325"/>
    </location>
</feature>
<dbReference type="OMA" id="FFEEYEC"/>
<comment type="similarity">
    <text evidence="2">Belongs to the actin family. ARP6 subfamily.</text>
</comment>
<keyword evidence="3" id="KW-0963">Cytoplasm</keyword>
<dbReference type="Gene3D" id="2.30.36.70">
    <property type="entry name" value="Actin, Chain A, domain 2"/>
    <property type="match status" value="1"/>
</dbReference>
<dbReference type="FunFam" id="3.90.640.10:FF:000014">
    <property type="entry name" value="Putative actin-related protein 6"/>
    <property type="match status" value="1"/>
</dbReference>
<evidence type="ECO:0000256" key="3">
    <source>
        <dbReference type="ARBA" id="ARBA00022490"/>
    </source>
</evidence>
<dbReference type="STRING" id="670386.D3BFQ8"/>
<comment type="caution">
    <text evidence="6">The sequence shown here is derived from an EMBL/GenBank/DDBJ whole genome shotgun (WGS) entry which is preliminary data.</text>
</comment>
<evidence type="ECO:0000313" key="7">
    <source>
        <dbReference type="Proteomes" id="UP000001396"/>
    </source>
</evidence>
<protein>
    <recommendedName>
        <fullName evidence="4">Actin-related protein 6</fullName>
    </recommendedName>
</protein>
<feature type="compositionally biased region" description="Low complexity" evidence="5">
    <location>
        <begin position="276"/>
        <end position="289"/>
    </location>
</feature>
<dbReference type="Proteomes" id="UP000001396">
    <property type="component" value="Unassembled WGS sequence"/>
</dbReference>
<dbReference type="SMART" id="SM00268">
    <property type="entry name" value="ACTIN"/>
    <property type="match status" value="1"/>
</dbReference>
<dbReference type="Pfam" id="PF00022">
    <property type="entry name" value="Actin"/>
    <property type="match status" value="1"/>
</dbReference>
<organism evidence="6 7">
    <name type="scientific">Heterostelium pallidum (strain ATCC 26659 / Pp 5 / PN500)</name>
    <name type="common">Cellular slime mold</name>
    <name type="synonym">Polysphondylium pallidum</name>
    <dbReference type="NCBI Taxonomy" id="670386"/>
    <lineage>
        <taxon>Eukaryota</taxon>
        <taxon>Amoebozoa</taxon>
        <taxon>Evosea</taxon>
        <taxon>Eumycetozoa</taxon>
        <taxon>Dictyostelia</taxon>
        <taxon>Acytosteliales</taxon>
        <taxon>Acytosteliaceae</taxon>
        <taxon>Heterostelium</taxon>
    </lineage>
</organism>
<feature type="compositionally biased region" description="Low complexity" evidence="5">
    <location>
        <begin position="302"/>
        <end position="311"/>
    </location>
</feature>
<dbReference type="InterPro" id="IPR043129">
    <property type="entry name" value="ATPase_NBD"/>
</dbReference>
<sequence>MNNKVLVIDNGGYTLKVSYVPPTNENVNTIVIPNQVGKTKNEKKYIVGDDLSKYHNSSSDIKYRGPMERGYITNWAVEKEIWDHLFKRDDLKVKPQETSLLLTEAPFDFDEIRRALYETVYEQYKFKSLSLMTPSTLGLYNYKMENASSSFTSSPCQLVVDCGYSFTHVIPHFQNTKLNYAIKRFQIGGKVLTNYLKEIVSFRYWDMMHETRLLNTIKERICFVSQDFINDISTKDKSRQSLLKVDYVLPDYTNNNTTGFIKNKPYFPNDKDENNDNNNNNNNNNNNGDTEMKENNGLTTESSSNSSNDNNDQSKESTETTATEKGEEEEEDEQILSLVNERFSVPELIFNPNDIGLNQAGLAESIVQSINCTDVNLHQSLYSNILLLGGTTKIAGFKQRLFKELRSLAPDNLPVKIYTPEDPILSALYGGIKFAQQPDFNKYTVTKQEYEEYGYPLANKRFY</sequence>
<dbReference type="GO" id="GO:0005856">
    <property type="term" value="C:cytoskeleton"/>
    <property type="evidence" value="ECO:0007669"/>
    <property type="project" value="UniProtKB-ARBA"/>
</dbReference>
<gene>
    <name evidence="6" type="primary">arpF</name>
    <name evidence="6" type="ORF">PPL_06793</name>
</gene>
<dbReference type="GO" id="GO:0016192">
    <property type="term" value="P:vesicle-mediated transport"/>
    <property type="evidence" value="ECO:0007669"/>
    <property type="project" value="UniProtKB-ARBA"/>
</dbReference>
<dbReference type="InterPro" id="IPR004000">
    <property type="entry name" value="Actin"/>
</dbReference>
<evidence type="ECO:0000256" key="4">
    <source>
        <dbReference type="ARBA" id="ARBA00074635"/>
    </source>
</evidence>
<dbReference type="InParanoid" id="D3BFQ8"/>
<proteinExistence type="inferred from homology"/>
<feature type="region of interest" description="Disordered" evidence="5">
    <location>
        <begin position="259"/>
        <end position="334"/>
    </location>
</feature>
<dbReference type="FunCoup" id="D3BFQ8">
    <property type="interactions" value="70"/>
</dbReference>
<dbReference type="GeneID" id="31362274"/>
<dbReference type="RefSeq" id="XP_020432092.1">
    <property type="nucleotide sequence ID" value="XM_020577644.1"/>
</dbReference>
<evidence type="ECO:0000256" key="1">
    <source>
        <dbReference type="ARBA" id="ARBA00004496"/>
    </source>
</evidence>
<name>D3BFQ8_HETP5</name>
<dbReference type="Gene3D" id="3.90.640.10">
    <property type="entry name" value="Actin, Chain A, domain 4"/>
    <property type="match status" value="2"/>
</dbReference>
<accession>D3BFQ8</accession>